<dbReference type="EMBL" id="JBEDUW010000002">
    <property type="protein sequence ID" value="KAK9943245.1"/>
    <property type="molecule type" value="Genomic_DNA"/>
</dbReference>
<name>A0AAW1Y5B1_RUBAR</name>
<protein>
    <submittedName>
        <fullName evidence="2">Uncharacterized protein</fullName>
    </submittedName>
</protein>
<dbReference type="Proteomes" id="UP001457282">
    <property type="component" value="Unassembled WGS sequence"/>
</dbReference>
<feature type="compositionally biased region" description="Polar residues" evidence="1">
    <location>
        <begin position="26"/>
        <end position="46"/>
    </location>
</feature>
<dbReference type="AlphaFoldDB" id="A0AAW1Y5B1"/>
<accession>A0AAW1Y5B1</accession>
<proteinExistence type="predicted"/>
<feature type="region of interest" description="Disordered" evidence="1">
    <location>
        <begin position="13"/>
        <end position="82"/>
    </location>
</feature>
<evidence type="ECO:0000256" key="1">
    <source>
        <dbReference type="SAM" id="MobiDB-lite"/>
    </source>
</evidence>
<evidence type="ECO:0000313" key="2">
    <source>
        <dbReference type="EMBL" id="KAK9943245.1"/>
    </source>
</evidence>
<reference evidence="2 3" key="1">
    <citation type="journal article" date="2023" name="G3 (Bethesda)">
        <title>A chromosome-length genome assembly and annotation of blackberry (Rubus argutus, cv. 'Hillquist').</title>
        <authorList>
            <person name="Bruna T."/>
            <person name="Aryal R."/>
            <person name="Dudchenko O."/>
            <person name="Sargent D.J."/>
            <person name="Mead D."/>
            <person name="Buti M."/>
            <person name="Cavallini A."/>
            <person name="Hytonen T."/>
            <person name="Andres J."/>
            <person name="Pham M."/>
            <person name="Weisz D."/>
            <person name="Mascagni F."/>
            <person name="Usai G."/>
            <person name="Natali L."/>
            <person name="Bassil N."/>
            <person name="Fernandez G.E."/>
            <person name="Lomsadze A."/>
            <person name="Armour M."/>
            <person name="Olukolu B."/>
            <person name="Poorten T."/>
            <person name="Britton C."/>
            <person name="Davik J."/>
            <person name="Ashrafi H."/>
            <person name="Aiden E.L."/>
            <person name="Borodovsky M."/>
            <person name="Worthington M."/>
        </authorList>
    </citation>
    <scope>NUCLEOTIDE SEQUENCE [LARGE SCALE GENOMIC DNA]</scope>
    <source>
        <strain evidence="2">PI 553951</strain>
    </source>
</reference>
<feature type="compositionally biased region" description="Pro residues" evidence="1">
    <location>
        <begin position="67"/>
        <end position="76"/>
    </location>
</feature>
<comment type="caution">
    <text evidence="2">The sequence shown here is derived from an EMBL/GenBank/DDBJ whole genome shotgun (WGS) entry which is preliminary data.</text>
</comment>
<keyword evidence="3" id="KW-1185">Reference proteome</keyword>
<gene>
    <name evidence="2" type="ORF">M0R45_008859</name>
</gene>
<organism evidence="2 3">
    <name type="scientific">Rubus argutus</name>
    <name type="common">Southern blackberry</name>
    <dbReference type="NCBI Taxonomy" id="59490"/>
    <lineage>
        <taxon>Eukaryota</taxon>
        <taxon>Viridiplantae</taxon>
        <taxon>Streptophyta</taxon>
        <taxon>Embryophyta</taxon>
        <taxon>Tracheophyta</taxon>
        <taxon>Spermatophyta</taxon>
        <taxon>Magnoliopsida</taxon>
        <taxon>eudicotyledons</taxon>
        <taxon>Gunneridae</taxon>
        <taxon>Pentapetalae</taxon>
        <taxon>rosids</taxon>
        <taxon>fabids</taxon>
        <taxon>Rosales</taxon>
        <taxon>Rosaceae</taxon>
        <taxon>Rosoideae</taxon>
        <taxon>Rosoideae incertae sedis</taxon>
        <taxon>Rubus</taxon>
    </lineage>
</organism>
<evidence type="ECO:0000313" key="3">
    <source>
        <dbReference type="Proteomes" id="UP001457282"/>
    </source>
</evidence>
<sequence length="82" mass="8716">MSPAVPLAVAAAHRCRREPKPGKHPSSASPTPTTCRSARTTLSASPQALEKKKKTRRCSAVNSNPLPSSPHPPPLISPTRMK</sequence>